<gene>
    <name evidence="1" type="ORF">S12H4_08761</name>
</gene>
<protein>
    <submittedName>
        <fullName evidence="1">Uncharacterized protein</fullName>
    </submittedName>
</protein>
<sequence length="129" mass="15186">MDLLLRASHDDYTFDFKAAKIKIKFGKIKNMKIKIKSGQIFIFKKSLAEDWGWSRHKVSNFLNGLAGNNGKIREKDASQNKITFLFRKGTLKGRKVGRIWYSRGFHISKMMSQNRKLKELKNKFETREK</sequence>
<comment type="caution">
    <text evidence="1">The sequence shown here is derived from an EMBL/GenBank/DDBJ whole genome shotgun (WGS) entry which is preliminary data.</text>
</comment>
<proteinExistence type="predicted"/>
<evidence type="ECO:0000313" key="1">
    <source>
        <dbReference type="EMBL" id="GAI66942.1"/>
    </source>
</evidence>
<dbReference type="AlphaFoldDB" id="X1QEL4"/>
<accession>X1QEL4</accession>
<organism evidence="1">
    <name type="scientific">marine sediment metagenome</name>
    <dbReference type="NCBI Taxonomy" id="412755"/>
    <lineage>
        <taxon>unclassified sequences</taxon>
        <taxon>metagenomes</taxon>
        <taxon>ecological metagenomes</taxon>
    </lineage>
</organism>
<reference evidence="1" key="1">
    <citation type="journal article" date="2014" name="Front. Microbiol.">
        <title>High frequency of phylogenetically diverse reductive dehalogenase-homologous genes in deep subseafloor sedimentary metagenomes.</title>
        <authorList>
            <person name="Kawai M."/>
            <person name="Futagami T."/>
            <person name="Toyoda A."/>
            <person name="Takaki Y."/>
            <person name="Nishi S."/>
            <person name="Hori S."/>
            <person name="Arai W."/>
            <person name="Tsubouchi T."/>
            <person name="Morono Y."/>
            <person name="Uchiyama I."/>
            <person name="Ito T."/>
            <person name="Fujiyama A."/>
            <person name="Inagaki F."/>
            <person name="Takami H."/>
        </authorList>
    </citation>
    <scope>NUCLEOTIDE SEQUENCE</scope>
    <source>
        <strain evidence="1">Expedition CK06-06</strain>
    </source>
</reference>
<name>X1QEL4_9ZZZZ</name>
<dbReference type="EMBL" id="BARW01003431">
    <property type="protein sequence ID" value="GAI66942.1"/>
    <property type="molecule type" value="Genomic_DNA"/>
</dbReference>